<evidence type="ECO:0000313" key="1">
    <source>
        <dbReference type="EMBL" id="CAG8446370.1"/>
    </source>
</evidence>
<name>A0ACA9K0W9_9GLOM</name>
<comment type="caution">
    <text evidence="1">The sequence shown here is derived from an EMBL/GenBank/DDBJ whole genome shotgun (WGS) entry which is preliminary data.</text>
</comment>
<dbReference type="Proteomes" id="UP000789366">
    <property type="component" value="Unassembled WGS sequence"/>
</dbReference>
<gene>
    <name evidence="1" type="ORF">SPELUC_LOCUS525</name>
</gene>
<proteinExistence type="predicted"/>
<accession>A0ACA9K0W9</accession>
<evidence type="ECO:0000313" key="2">
    <source>
        <dbReference type="Proteomes" id="UP000789366"/>
    </source>
</evidence>
<protein>
    <submittedName>
        <fullName evidence="1">5638_t:CDS:1</fullName>
    </submittedName>
</protein>
<sequence length="243" mass="27027">MVKESDPSTNERELILSGIKESIRLDGRGMDDFRPLKITLGPEYGRSEVKLGATKVLAKVSCEVTRPFPDRPTEGILTLNTELSPMAFAGLESGRPSEEEVLVSRILEKAIRINRAVDVEGLCIVANELHPVDQRNPVPLSIHHTPICVTFAFFENGDLWVVDPSLKEEQIRRGDMTIAINNHKEICVLSKAGGIPLEMSTIIQCSRLAASKVEWVREKIQSAIVKASEAEKRKTSREMIIDD</sequence>
<reference evidence="1" key="1">
    <citation type="submission" date="2021-06" db="EMBL/GenBank/DDBJ databases">
        <authorList>
            <person name="Kallberg Y."/>
            <person name="Tangrot J."/>
            <person name="Rosling A."/>
        </authorList>
    </citation>
    <scope>NUCLEOTIDE SEQUENCE</scope>
    <source>
        <strain evidence="1">28 12/20/2015</strain>
    </source>
</reference>
<organism evidence="1 2">
    <name type="scientific">Cetraspora pellucida</name>
    <dbReference type="NCBI Taxonomy" id="1433469"/>
    <lineage>
        <taxon>Eukaryota</taxon>
        <taxon>Fungi</taxon>
        <taxon>Fungi incertae sedis</taxon>
        <taxon>Mucoromycota</taxon>
        <taxon>Glomeromycotina</taxon>
        <taxon>Glomeromycetes</taxon>
        <taxon>Diversisporales</taxon>
        <taxon>Gigasporaceae</taxon>
        <taxon>Cetraspora</taxon>
    </lineage>
</organism>
<dbReference type="EMBL" id="CAJVPW010000199">
    <property type="protein sequence ID" value="CAG8446370.1"/>
    <property type="molecule type" value="Genomic_DNA"/>
</dbReference>
<keyword evidence="2" id="KW-1185">Reference proteome</keyword>